<evidence type="ECO:0000313" key="14">
    <source>
        <dbReference type="Proteomes" id="UP000218418"/>
    </source>
</evidence>
<dbReference type="Pfam" id="PF13614">
    <property type="entry name" value="AAA_31"/>
    <property type="match status" value="1"/>
</dbReference>
<evidence type="ECO:0000256" key="4">
    <source>
        <dbReference type="ARBA" id="ARBA00022741"/>
    </source>
</evidence>
<feature type="transmembrane region" description="Helical" evidence="10">
    <location>
        <begin position="21"/>
        <end position="42"/>
    </location>
</feature>
<keyword evidence="14" id="KW-1185">Reference proteome</keyword>
<dbReference type="GO" id="GO:0004715">
    <property type="term" value="F:non-membrane spanning protein tyrosine kinase activity"/>
    <property type="evidence" value="ECO:0007669"/>
    <property type="project" value="UniProtKB-EC"/>
</dbReference>
<feature type="transmembrane region" description="Helical" evidence="10">
    <location>
        <begin position="428"/>
        <end position="451"/>
    </location>
</feature>
<evidence type="ECO:0000256" key="2">
    <source>
        <dbReference type="ARBA" id="ARBA00011903"/>
    </source>
</evidence>
<gene>
    <name evidence="13" type="ORF">NIES267_61100</name>
</gene>
<evidence type="ECO:0000256" key="10">
    <source>
        <dbReference type="SAM" id="Phobius"/>
    </source>
</evidence>
<keyword evidence="10" id="KW-0472">Membrane</keyword>
<dbReference type="FunFam" id="3.40.50.300:FF:000527">
    <property type="entry name" value="Tyrosine-protein kinase etk"/>
    <property type="match status" value="1"/>
</dbReference>
<dbReference type="GO" id="GO:0042802">
    <property type="term" value="F:identical protein binding"/>
    <property type="evidence" value="ECO:0007669"/>
    <property type="project" value="UniProtKB-ARBA"/>
</dbReference>
<dbReference type="EC" id="2.7.10.2" evidence="2"/>
<dbReference type="Proteomes" id="UP000218418">
    <property type="component" value="Chromosome"/>
</dbReference>
<dbReference type="InterPro" id="IPR005702">
    <property type="entry name" value="Wzc-like_C"/>
</dbReference>
<dbReference type="InterPro" id="IPR032807">
    <property type="entry name" value="GNVR"/>
</dbReference>
<feature type="domain" description="AAA" evidence="11">
    <location>
        <begin position="538"/>
        <end position="662"/>
    </location>
</feature>
<evidence type="ECO:0000259" key="12">
    <source>
        <dbReference type="Pfam" id="PF13807"/>
    </source>
</evidence>
<dbReference type="GO" id="GO:0005886">
    <property type="term" value="C:plasma membrane"/>
    <property type="evidence" value="ECO:0007669"/>
    <property type="project" value="TreeGrafter"/>
</dbReference>
<dbReference type="InterPro" id="IPR050445">
    <property type="entry name" value="Bact_polysacc_biosynth/exp"/>
</dbReference>
<dbReference type="InterPro" id="IPR025669">
    <property type="entry name" value="AAA_dom"/>
</dbReference>
<feature type="coiled-coil region" evidence="9">
    <location>
        <begin position="337"/>
        <end position="395"/>
    </location>
</feature>
<comment type="similarity">
    <text evidence="1">Belongs to the CpsD/CapB family.</text>
</comment>
<dbReference type="PANTHER" id="PTHR32309:SF13">
    <property type="entry name" value="FERRIC ENTEROBACTIN TRANSPORT PROTEIN FEPE"/>
    <property type="match status" value="1"/>
</dbReference>
<keyword evidence="5" id="KW-0418">Kinase</keyword>
<keyword evidence="3" id="KW-0808">Transferase</keyword>
<proteinExistence type="inferred from homology"/>
<evidence type="ECO:0000256" key="3">
    <source>
        <dbReference type="ARBA" id="ARBA00022679"/>
    </source>
</evidence>
<dbReference type="GO" id="GO:0005524">
    <property type="term" value="F:ATP binding"/>
    <property type="evidence" value="ECO:0007669"/>
    <property type="project" value="UniProtKB-KW"/>
</dbReference>
<keyword evidence="10" id="KW-1133">Transmembrane helix</keyword>
<evidence type="ECO:0000256" key="1">
    <source>
        <dbReference type="ARBA" id="ARBA00007316"/>
    </source>
</evidence>
<dbReference type="OrthoDB" id="9758283at2"/>
<reference evidence="13 14" key="1">
    <citation type="submission" date="2017-06" db="EMBL/GenBank/DDBJ databases">
        <title>Genome sequencing of cyanobaciteial culture collection at National Institute for Environmental Studies (NIES).</title>
        <authorList>
            <person name="Hirose Y."/>
            <person name="Shimura Y."/>
            <person name="Fujisawa T."/>
            <person name="Nakamura Y."/>
            <person name="Kawachi M."/>
        </authorList>
    </citation>
    <scope>NUCLEOTIDE SEQUENCE [LARGE SCALE GENOMIC DNA]</scope>
    <source>
        <strain evidence="13 14">NIES-267</strain>
    </source>
</reference>
<dbReference type="CDD" id="cd05387">
    <property type="entry name" value="BY-kinase"/>
    <property type="match status" value="1"/>
</dbReference>
<protein>
    <recommendedName>
        <fullName evidence="2">non-specific protein-tyrosine kinase</fullName>
        <ecNumber evidence="2">2.7.10.2</ecNumber>
    </recommendedName>
</protein>
<name>A0A1Z4LZF5_9CYAN</name>
<evidence type="ECO:0000313" key="13">
    <source>
        <dbReference type="EMBL" id="BAY86600.1"/>
    </source>
</evidence>
<evidence type="ECO:0000256" key="6">
    <source>
        <dbReference type="ARBA" id="ARBA00022840"/>
    </source>
</evidence>
<organism evidence="13 14">
    <name type="scientific">Calothrix parasitica NIES-267</name>
    <dbReference type="NCBI Taxonomy" id="1973488"/>
    <lineage>
        <taxon>Bacteria</taxon>
        <taxon>Bacillati</taxon>
        <taxon>Cyanobacteriota</taxon>
        <taxon>Cyanophyceae</taxon>
        <taxon>Nostocales</taxon>
        <taxon>Calotrichaceae</taxon>
        <taxon>Calothrix</taxon>
    </lineage>
</organism>
<keyword evidence="10" id="KW-0812">Transmembrane</keyword>
<evidence type="ECO:0000259" key="11">
    <source>
        <dbReference type="Pfam" id="PF13614"/>
    </source>
</evidence>
<feature type="domain" description="Tyrosine-protein kinase G-rich" evidence="12">
    <location>
        <begin position="372"/>
        <end position="448"/>
    </location>
</feature>
<dbReference type="Gene3D" id="3.40.50.300">
    <property type="entry name" value="P-loop containing nucleotide triphosphate hydrolases"/>
    <property type="match status" value="1"/>
</dbReference>
<keyword evidence="4" id="KW-0547">Nucleotide-binding</keyword>
<evidence type="ECO:0000256" key="7">
    <source>
        <dbReference type="ARBA" id="ARBA00023137"/>
    </source>
</evidence>
<dbReference type="EMBL" id="AP018227">
    <property type="protein sequence ID" value="BAY86600.1"/>
    <property type="molecule type" value="Genomic_DNA"/>
</dbReference>
<dbReference type="Pfam" id="PF13807">
    <property type="entry name" value="GNVR"/>
    <property type="match status" value="1"/>
</dbReference>
<keyword evidence="6" id="KW-0067">ATP-binding</keyword>
<accession>A0A1Z4LZF5</accession>
<dbReference type="PANTHER" id="PTHR32309">
    <property type="entry name" value="TYROSINE-PROTEIN KINASE"/>
    <property type="match status" value="1"/>
</dbReference>
<evidence type="ECO:0000256" key="5">
    <source>
        <dbReference type="ARBA" id="ARBA00022777"/>
    </source>
</evidence>
<keyword evidence="9" id="KW-0175">Coiled coil</keyword>
<keyword evidence="7" id="KW-0829">Tyrosine-protein kinase</keyword>
<sequence length="729" mass="80548">MESRESVDLDLQKFWYIIKRRWLPAAFILTISVGAAAILGSVKKPVFEAQGKLLIKKINQTSALTGLGGEIGQLEGLDIKSSPINTEIEVISSKPLLLKTIKTLNLKDDDGVPLKPKDLAKSIELRAIPATDVLEISYEAKSLKEAGAVVNELMKLYMENNIQTNRAAAVAAGDFIAKQLPETQNIVNQAEKALRIFQQQYNVISLEEESRSAVEIRKDLETKITETRIALAEVSARSQSLQQKVGMNFQEAIDTDSLKSSTGVQQVLSNLQKVENDLALAQTRFYQTHPTVQSLISQRNALQNLLNSRVAEVTNNINLNSKNLQIGEVTQKLTEDLTKSEVEAVALKNRLESLLQALAIHQQRINILPQLEQEEKKYERQLETARTTHESLLKKLQEVRVTENQNIGNARIIEPAFVTRKSTKSTKIMFVILGGAFGTILATAMVVLLELQDRSIKTLKEIRKQFDYTLLSTIPSLKKKSYLNRRETDINTLPEIPVRDNPDFPIADAYRMLQANLKFISSDKPLQVIVVTSSVPKEGKSTVSANLAAAMAQLGKRVLLVDADMQNPIQHNLWGVNNAKGLSDIIVGQVEFETVVSAGMLSLDVLSAGAITPNPLFLLDSRKMETLIEDFKKTYDFVIIDAPSLMMRADALALGKMADGVLLVARAGVLTSGDANTAKEALARSAQNVLGVVVNGLIPENESDSHFYYGKDDSNKDNSYKEAIKSKSF</sequence>
<dbReference type="SUPFAM" id="SSF52540">
    <property type="entry name" value="P-loop containing nucleoside triphosphate hydrolases"/>
    <property type="match status" value="1"/>
</dbReference>
<evidence type="ECO:0000256" key="9">
    <source>
        <dbReference type="SAM" id="Coils"/>
    </source>
</evidence>
<dbReference type="AlphaFoldDB" id="A0A1Z4LZF5"/>
<dbReference type="InterPro" id="IPR027417">
    <property type="entry name" value="P-loop_NTPase"/>
</dbReference>
<comment type="catalytic activity">
    <reaction evidence="8">
        <text>L-tyrosyl-[protein] + ATP = O-phospho-L-tyrosyl-[protein] + ADP + H(+)</text>
        <dbReference type="Rhea" id="RHEA:10596"/>
        <dbReference type="Rhea" id="RHEA-COMP:10136"/>
        <dbReference type="Rhea" id="RHEA-COMP:20101"/>
        <dbReference type="ChEBI" id="CHEBI:15378"/>
        <dbReference type="ChEBI" id="CHEBI:30616"/>
        <dbReference type="ChEBI" id="CHEBI:46858"/>
        <dbReference type="ChEBI" id="CHEBI:61978"/>
        <dbReference type="ChEBI" id="CHEBI:456216"/>
        <dbReference type="EC" id="2.7.10.2"/>
    </reaction>
</comment>
<evidence type="ECO:0000256" key="8">
    <source>
        <dbReference type="ARBA" id="ARBA00051245"/>
    </source>
</evidence>
<dbReference type="NCBIfam" id="TIGR01007">
    <property type="entry name" value="eps_fam"/>
    <property type="match status" value="1"/>
</dbReference>